<evidence type="ECO:0000313" key="11">
    <source>
        <dbReference type="Proteomes" id="UP000036780"/>
    </source>
</evidence>
<evidence type="ECO:0000256" key="3">
    <source>
        <dbReference type="ARBA" id="ARBA00022475"/>
    </source>
</evidence>
<evidence type="ECO:0000256" key="9">
    <source>
        <dbReference type="SAM" id="Phobius"/>
    </source>
</evidence>
<dbReference type="InterPro" id="IPR004796">
    <property type="entry name" value="PTS_IIC_cello"/>
</dbReference>
<evidence type="ECO:0000256" key="7">
    <source>
        <dbReference type="ARBA" id="ARBA00023136"/>
    </source>
</evidence>
<feature type="transmembrane region" description="Helical" evidence="9">
    <location>
        <begin position="206"/>
        <end position="230"/>
    </location>
</feature>
<dbReference type="Proteomes" id="UP000036780">
    <property type="component" value="Unassembled WGS sequence"/>
</dbReference>
<feature type="transmembrane region" description="Helical" evidence="9">
    <location>
        <begin position="385"/>
        <end position="406"/>
    </location>
</feature>
<proteinExistence type="predicted"/>
<dbReference type="GO" id="GO:0009401">
    <property type="term" value="P:phosphoenolpyruvate-dependent sugar phosphotransferase system"/>
    <property type="evidence" value="ECO:0007669"/>
    <property type="project" value="InterPro"/>
</dbReference>
<evidence type="ECO:0000256" key="1">
    <source>
        <dbReference type="ARBA" id="ARBA00004651"/>
    </source>
</evidence>
<protein>
    <recommendedName>
        <fullName evidence="8">Permease IIC component</fullName>
    </recommendedName>
</protein>
<keyword evidence="7 8" id="KW-0472">Membrane</keyword>
<dbReference type="EMBL" id="LGTO01000005">
    <property type="protein sequence ID" value="KNE21284.1"/>
    <property type="molecule type" value="Genomic_DNA"/>
</dbReference>
<dbReference type="GO" id="GO:0008982">
    <property type="term" value="F:protein-N(PI)-phosphohistidine-sugar phosphotransferase activity"/>
    <property type="evidence" value="ECO:0007669"/>
    <property type="project" value="UniProtKB-UniRule"/>
</dbReference>
<feature type="transmembrane region" description="Helical" evidence="9">
    <location>
        <begin position="175"/>
        <end position="194"/>
    </location>
</feature>
<keyword evidence="5 9" id="KW-0812">Transmembrane</keyword>
<feature type="transmembrane region" description="Helical" evidence="9">
    <location>
        <begin position="34"/>
        <end position="59"/>
    </location>
</feature>
<evidence type="ECO:0000256" key="5">
    <source>
        <dbReference type="ARBA" id="ARBA00022692"/>
    </source>
</evidence>
<feature type="transmembrane region" description="Helical" evidence="9">
    <location>
        <begin position="341"/>
        <end position="365"/>
    </location>
</feature>
<keyword evidence="2 8" id="KW-0813">Transport</keyword>
<feature type="transmembrane region" description="Helical" evidence="9">
    <location>
        <begin position="79"/>
        <end position="97"/>
    </location>
</feature>
<reference evidence="11" key="1">
    <citation type="submission" date="2015-07" db="EMBL/GenBank/DDBJ databases">
        <title>Fjat-10053 dsm26.</title>
        <authorList>
            <person name="Liu B."/>
            <person name="Wang J."/>
            <person name="Zhu Y."/>
            <person name="Liu G."/>
            <person name="Chen Q."/>
            <person name="Chen Z."/>
            <person name="Lan J."/>
            <person name="Che J."/>
            <person name="Ge C."/>
            <person name="Shi H."/>
            <person name="Pan Z."/>
            <person name="Liu X."/>
        </authorList>
    </citation>
    <scope>NUCLEOTIDE SEQUENCE [LARGE SCALE GENOMIC DNA]</scope>
    <source>
        <strain evidence="11">DSM 26</strain>
    </source>
</reference>
<comment type="caution">
    <text evidence="10">The sequence shown here is derived from an EMBL/GenBank/DDBJ whole genome shotgun (WGS) entry which is preliminary data.</text>
</comment>
<feature type="transmembrane region" description="Helical" evidence="9">
    <location>
        <begin position="237"/>
        <end position="258"/>
    </location>
</feature>
<keyword evidence="6 9" id="KW-1133">Transmembrane helix</keyword>
<comment type="subcellular location">
    <subcellularLocation>
        <location evidence="1">Cell membrane</location>
        <topology evidence="1">Multi-pass membrane protein</topology>
    </subcellularLocation>
</comment>
<dbReference type="AlphaFoldDB" id="A0A0L0QRQ5"/>
<dbReference type="GO" id="GO:1902815">
    <property type="term" value="P:N,N'-diacetylchitobiose import"/>
    <property type="evidence" value="ECO:0007669"/>
    <property type="project" value="TreeGrafter"/>
</dbReference>
<feature type="transmembrane region" description="Helical" evidence="9">
    <location>
        <begin position="134"/>
        <end position="155"/>
    </location>
</feature>
<dbReference type="InterPro" id="IPR003352">
    <property type="entry name" value="PTS_EIIC"/>
</dbReference>
<dbReference type="PANTHER" id="PTHR33989">
    <property type="match status" value="1"/>
</dbReference>
<dbReference type="Pfam" id="PF02378">
    <property type="entry name" value="PTS_EIIC"/>
    <property type="match status" value="1"/>
</dbReference>
<dbReference type="GO" id="GO:0005886">
    <property type="term" value="C:plasma membrane"/>
    <property type="evidence" value="ECO:0007669"/>
    <property type="project" value="UniProtKB-SubCell"/>
</dbReference>
<dbReference type="PATRIC" id="fig|1473.5.peg.4270"/>
<keyword evidence="11" id="KW-1185">Reference proteome</keyword>
<dbReference type="PIRSF" id="PIRSF006351">
    <property type="entry name" value="PTS_EIIC-Cellobiose"/>
    <property type="match status" value="1"/>
</dbReference>
<evidence type="ECO:0000256" key="8">
    <source>
        <dbReference type="PIRNR" id="PIRNR006351"/>
    </source>
</evidence>
<dbReference type="InterPro" id="IPR004501">
    <property type="entry name" value="PTS_EIIC_3"/>
</dbReference>
<accession>A0A0L0QRQ5</accession>
<dbReference type="GeneID" id="66872989"/>
<evidence type="ECO:0000256" key="2">
    <source>
        <dbReference type="ARBA" id="ARBA00022448"/>
    </source>
</evidence>
<dbReference type="NCBIfam" id="TIGR00410">
    <property type="entry name" value="lacE"/>
    <property type="match status" value="1"/>
</dbReference>
<comment type="function">
    <text evidence="8">The phosphoenolpyruvate-dependent sugar phosphotransferase system (PTS), a major carbohydrate active -transport system, catalyzes the phosphorylation of incoming sugar substrates concomitant with their translocation across the cell membrane.</text>
</comment>
<evidence type="ECO:0000256" key="4">
    <source>
        <dbReference type="ARBA" id="ARBA00022597"/>
    </source>
</evidence>
<evidence type="ECO:0000256" key="6">
    <source>
        <dbReference type="ARBA" id="ARBA00022989"/>
    </source>
</evidence>
<organism evidence="10 11">
    <name type="scientific">Virgibacillus pantothenticus</name>
    <dbReference type="NCBI Taxonomy" id="1473"/>
    <lineage>
        <taxon>Bacteria</taxon>
        <taxon>Bacillati</taxon>
        <taxon>Bacillota</taxon>
        <taxon>Bacilli</taxon>
        <taxon>Bacillales</taxon>
        <taxon>Bacillaceae</taxon>
        <taxon>Virgibacillus</taxon>
    </lineage>
</organism>
<feature type="transmembrane region" description="Helical" evidence="9">
    <location>
        <begin position="104"/>
        <end position="122"/>
    </location>
</feature>
<keyword evidence="3 8" id="KW-1003">Cell membrane</keyword>
<dbReference type="RefSeq" id="WP_050350705.1">
    <property type="nucleotide sequence ID" value="NZ_CP073011.1"/>
</dbReference>
<feature type="transmembrane region" description="Helical" evidence="9">
    <location>
        <begin position="278"/>
        <end position="299"/>
    </location>
</feature>
<name>A0A0L0QRQ5_VIRPA</name>
<keyword evidence="4 8" id="KW-0762">Sugar transport</keyword>
<dbReference type="InterPro" id="IPR051088">
    <property type="entry name" value="PTS_Sugar-EIIC/EIIB"/>
</dbReference>
<evidence type="ECO:0000313" key="10">
    <source>
        <dbReference type="EMBL" id="KNE21284.1"/>
    </source>
</evidence>
<dbReference type="PANTHER" id="PTHR33989:SF4">
    <property type="entry name" value="PTS SYSTEM N,N'-DIACETYLCHITOBIOSE-SPECIFIC EIIC COMPONENT"/>
    <property type="match status" value="1"/>
</dbReference>
<sequence length="422" mass="46148">MNSSKLQSTLMKWLMPIANKVEQQKHLQAIKDGMIAIVPIIIIGSFFILPIAFMNVFQSGPIHEFFANHIDKLTYPDKFTNGLLSIYAAFFIADSLAKKYGMQSAQYGITAVITHVIMSGVITENGLDMTYLGAQGLFVSIISAIVTVEVTRFMINKKMVVRLPDSVPQMVGDSFSNLFPMIVNILIGSTIAILSTSLGDVAFPQVIMNVLAPAISSMDSLPSLLIVIFLTQFLWFFGLHGPAITSAVWAPFAITYQAENIANFASGADVTHIFTFGLYYNILQVSGSGLTLGLVLLMMRSKAKNLNAIGKVSIIPSLFGINEPLIFGAPILLNPFMFIPFVFGPLIVTALTYFGMTSGFIGMPIANPPGFLPPGVGAFLMTLDWRAVVFVFISLILMTLIYFPFFKAMEANEVKKENEKTA</sequence>
<gene>
    <name evidence="10" type="ORF">AFK71_06310</name>
</gene>
<dbReference type="PROSITE" id="PS51105">
    <property type="entry name" value="PTS_EIIC_TYPE_3"/>
    <property type="match status" value="1"/>
</dbReference>